<sequence length="187" mass="20603">MVGQWTMTKPSRSDDVLDADQQLQITNQIRAQFDSMVPKRPSKPSRSESDTTPTPTSSLSNVEQNNIPELDKLRSLQSQSPNMFFPAQVLLSVEGANLVQDEFVETQYYTELDSIDKQHHTTGSGFIKVVGGEEDEKNGYGIQLSGVAAGGRLVSCFKSNPATNDWTPSPEDDQVFVSSKPNRSESC</sequence>
<protein>
    <submittedName>
        <fullName evidence="2">MATERNAL EFFECT EMBRYO ARREST PROTEIN</fullName>
    </submittedName>
</protein>
<dbReference type="PANTHER" id="PTHR34686:SF1">
    <property type="entry name" value="MATERNAL EFFECT EMBRYO ARREST 59"/>
    <property type="match status" value="1"/>
</dbReference>
<feature type="region of interest" description="Disordered" evidence="1">
    <location>
        <begin position="161"/>
        <end position="187"/>
    </location>
</feature>
<dbReference type="PANTHER" id="PTHR34686">
    <property type="entry name" value="MATERNAL EFFECT EMBRYO ARREST PROTEIN"/>
    <property type="match status" value="1"/>
</dbReference>
<evidence type="ECO:0000313" key="3">
    <source>
        <dbReference type="Proteomes" id="UP001151529"/>
    </source>
</evidence>
<organism evidence="2 3">
    <name type="scientific">Salix viminalis</name>
    <name type="common">Common osier</name>
    <name type="synonym">Basket willow</name>
    <dbReference type="NCBI Taxonomy" id="40686"/>
    <lineage>
        <taxon>Eukaryota</taxon>
        <taxon>Viridiplantae</taxon>
        <taxon>Streptophyta</taxon>
        <taxon>Embryophyta</taxon>
        <taxon>Tracheophyta</taxon>
        <taxon>Spermatophyta</taxon>
        <taxon>Magnoliopsida</taxon>
        <taxon>eudicotyledons</taxon>
        <taxon>Gunneridae</taxon>
        <taxon>Pentapetalae</taxon>
        <taxon>rosids</taxon>
        <taxon>fabids</taxon>
        <taxon>Malpighiales</taxon>
        <taxon>Salicaceae</taxon>
        <taxon>Saliceae</taxon>
        <taxon>Salix</taxon>
    </lineage>
</organism>
<comment type="caution">
    <text evidence="2">The sequence shown here is derived from an EMBL/GenBank/DDBJ whole genome shotgun (WGS) entry which is preliminary data.</text>
</comment>
<dbReference type="EMBL" id="JAPFFL010000014">
    <property type="protein sequence ID" value="KAJ6678358.1"/>
    <property type="molecule type" value="Genomic_DNA"/>
</dbReference>
<reference evidence="2" key="2">
    <citation type="journal article" date="2023" name="Int. J. Mol. Sci.">
        <title>De Novo Assembly and Annotation of 11 Diverse Shrub Willow (Salix) Genomes Reveals Novel Gene Organization in Sex-Linked Regions.</title>
        <authorList>
            <person name="Hyden B."/>
            <person name="Feng K."/>
            <person name="Yates T.B."/>
            <person name="Jawdy S."/>
            <person name="Cereghino C."/>
            <person name="Smart L.B."/>
            <person name="Muchero W."/>
        </authorList>
    </citation>
    <scope>NUCLEOTIDE SEQUENCE [LARGE SCALE GENOMIC DNA]</scope>
    <source>
        <tissue evidence="2">Shoot tip</tissue>
    </source>
</reference>
<feature type="compositionally biased region" description="Polar residues" evidence="1">
    <location>
        <begin position="21"/>
        <end position="30"/>
    </location>
</feature>
<dbReference type="OrthoDB" id="1615585at2759"/>
<dbReference type="AlphaFoldDB" id="A0A9Q0NYM5"/>
<proteinExistence type="predicted"/>
<feature type="compositionally biased region" description="Polar residues" evidence="1">
    <location>
        <begin position="1"/>
        <end position="10"/>
    </location>
</feature>
<reference evidence="2" key="1">
    <citation type="submission" date="2022-11" db="EMBL/GenBank/DDBJ databases">
        <authorList>
            <person name="Hyden B.L."/>
            <person name="Feng K."/>
            <person name="Yates T."/>
            <person name="Jawdy S."/>
            <person name="Smart L.B."/>
            <person name="Muchero W."/>
        </authorList>
    </citation>
    <scope>NUCLEOTIDE SEQUENCE</scope>
    <source>
        <tissue evidence="2">Shoot tip</tissue>
    </source>
</reference>
<feature type="compositionally biased region" description="Low complexity" evidence="1">
    <location>
        <begin position="50"/>
        <end position="60"/>
    </location>
</feature>
<name>A0A9Q0NYM5_SALVM</name>
<accession>A0A9Q0NYM5</accession>
<dbReference type="Proteomes" id="UP001151529">
    <property type="component" value="Chromosome 7"/>
</dbReference>
<keyword evidence="3" id="KW-1185">Reference proteome</keyword>
<evidence type="ECO:0000313" key="2">
    <source>
        <dbReference type="EMBL" id="KAJ6678358.1"/>
    </source>
</evidence>
<gene>
    <name evidence="2" type="ORF">OIU85_008898</name>
</gene>
<evidence type="ECO:0000256" key="1">
    <source>
        <dbReference type="SAM" id="MobiDB-lite"/>
    </source>
</evidence>
<feature type="region of interest" description="Disordered" evidence="1">
    <location>
        <begin position="1"/>
        <end position="64"/>
    </location>
</feature>